<accession>A0A9W6F9K9</accession>
<dbReference type="Proteomes" id="UP001165080">
    <property type="component" value="Unassembled WGS sequence"/>
</dbReference>
<evidence type="ECO:0000313" key="2">
    <source>
        <dbReference type="Proteomes" id="UP001165080"/>
    </source>
</evidence>
<dbReference type="EMBL" id="BRXU01000047">
    <property type="protein sequence ID" value="GLC61497.1"/>
    <property type="molecule type" value="Genomic_DNA"/>
</dbReference>
<organism evidence="1 2">
    <name type="scientific">Pleodorina starrii</name>
    <dbReference type="NCBI Taxonomy" id="330485"/>
    <lineage>
        <taxon>Eukaryota</taxon>
        <taxon>Viridiplantae</taxon>
        <taxon>Chlorophyta</taxon>
        <taxon>core chlorophytes</taxon>
        <taxon>Chlorophyceae</taxon>
        <taxon>CS clade</taxon>
        <taxon>Chlamydomonadales</taxon>
        <taxon>Volvocaceae</taxon>
        <taxon>Pleodorina</taxon>
    </lineage>
</organism>
<comment type="caution">
    <text evidence="1">The sequence shown here is derived from an EMBL/GenBank/DDBJ whole genome shotgun (WGS) entry which is preliminary data.</text>
</comment>
<keyword evidence="2" id="KW-1185">Reference proteome</keyword>
<proteinExistence type="predicted"/>
<name>A0A9W6F9K9_9CHLO</name>
<protein>
    <submittedName>
        <fullName evidence="1">Uncharacterized protein</fullName>
    </submittedName>
</protein>
<sequence>MMRPSGMHGGGTLLRHDTHAALGYDEYGGGGDGVAEGGFATAGMYGLGHLGGGSRCGAVDATATAAAAVQHHGGGRAWGYQQEEATGEAQLFDGRGGVAMSYGGGAVDYGAKGGSRCCHYGIGGEVSAFGGPPAPTIARIHEVSRRRPRARGGASLTC</sequence>
<reference evidence="1 2" key="1">
    <citation type="journal article" date="2023" name="Commun. Biol.">
        <title>Reorganization of the ancestral sex-determining regions during the evolution of trioecy in Pleodorina starrii.</title>
        <authorList>
            <person name="Takahashi K."/>
            <person name="Suzuki S."/>
            <person name="Kawai-Toyooka H."/>
            <person name="Yamamoto K."/>
            <person name="Hamaji T."/>
            <person name="Ootsuki R."/>
            <person name="Yamaguchi H."/>
            <person name="Kawachi M."/>
            <person name="Higashiyama T."/>
            <person name="Nozaki H."/>
        </authorList>
    </citation>
    <scope>NUCLEOTIDE SEQUENCE [LARGE SCALE GENOMIC DNA]</scope>
    <source>
        <strain evidence="1 2">NIES-4479</strain>
    </source>
</reference>
<evidence type="ECO:0000313" key="1">
    <source>
        <dbReference type="EMBL" id="GLC61497.1"/>
    </source>
</evidence>
<dbReference type="AlphaFoldDB" id="A0A9W6F9K9"/>
<gene>
    <name evidence="1" type="primary">PLESTBF000898</name>
    <name evidence="1" type="ORF">PLESTB_001762900</name>
</gene>